<gene>
    <name evidence="1" type="ORF">Gilli_2283</name>
</gene>
<sequence>MMKRKILAGVLAIMFFMPTHGQFLKKLQEKAEQPLKTEAKATFVFSESHDAISLDVLMNDQLKESGLLRGMEQVNPSEIPEFYVFEWKYTFEIKTKDGERRMNLLFKKDAPYFGIQISEAEKRFLVMDPKKKINVLFTGLGDAKIASATKILESEHKVIDSGKKLGDFSFNKIGDKSIMGYESEGFQAENNEFVYTFYIAKETGIGIHDFHRNSQKLMPANFNPNWLEKGMLLQMISEGKKSVRDNITITCIGIEKYPLQLRKHENLSLVKN</sequence>
<name>H2BVZ7_GILLR</name>
<accession>H2BVZ7</accession>
<dbReference type="HOGENOM" id="CLU_1014745_0_0_10"/>
<dbReference type="OrthoDB" id="1524221at2"/>
<dbReference type="RefSeq" id="WP_006989224.1">
    <property type="nucleotide sequence ID" value="NZ_JH594606.1"/>
</dbReference>
<protein>
    <submittedName>
        <fullName evidence="1">Secreted protein</fullName>
    </submittedName>
</protein>
<dbReference type="eggNOG" id="ENOG50301D7">
    <property type="taxonomic scope" value="Bacteria"/>
</dbReference>
<organism evidence="1 2">
    <name type="scientific">Gillisia limnaea (strain DSM 15749 / LMG 21470 / R-8282)</name>
    <dbReference type="NCBI Taxonomy" id="865937"/>
    <lineage>
        <taxon>Bacteria</taxon>
        <taxon>Pseudomonadati</taxon>
        <taxon>Bacteroidota</taxon>
        <taxon>Flavobacteriia</taxon>
        <taxon>Flavobacteriales</taxon>
        <taxon>Flavobacteriaceae</taxon>
        <taxon>Gillisia</taxon>
    </lineage>
</organism>
<dbReference type="AlphaFoldDB" id="H2BVZ7"/>
<dbReference type="Proteomes" id="UP000003844">
    <property type="component" value="Unassembled WGS sequence"/>
</dbReference>
<keyword evidence="2" id="KW-1185">Reference proteome</keyword>
<dbReference type="EMBL" id="JH594606">
    <property type="protein sequence ID" value="EHQ02914.1"/>
    <property type="molecule type" value="Genomic_DNA"/>
</dbReference>
<evidence type="ECO:0000313" key="1">
    <source>
        <dbReference type="EMBL" id="EHQ02914.1"/>
    </source>
</evidence>
<reference evidence="2" key="1">
    <citation type="journal article" date="2012" name="Stand. Genomic Sci.">
        <title>Genome sequence of the Antarctic rhodopsins-containing flavobacterium Gillisia limnaea type strain (R-8282(T)).</title>
        <authorList>
            <person name="Riedel T."/>
            <person name="Held B."/>
            <person name="Nolan M."/>
            <person name="Lucas S."/>
            <person name="Lapidus A."/>
            <person name="Tice H."/>
            <person name="Del Rio T.G."/>
            <person name="Cheng J.F."/>
            <person name="Han C."/>
            <person name="Tapia R."/>
            <person name="Goodwin L.A."/>
            <person name="Pitluck S."/>
            <person name="Liolios K."/>
            <person name="Mavromatis K."/>
            <person name="Pagani I."/>
            <person name="Ivanova N."/>
            <person name="Mikhailova N."/>
            <person name="Pati A."/>
            <person name="Chen A."/>
            <person name="Palaniappan K."/>
            <person name="Land M."/>
            <person name="Rohde M."/>
            <person name="Tindall B.J."/>
            <person name="Detter J.C."/>
            <person name="Goker M."/>
            <person name="Bristow J."/>
            <person name="Eisen J.A."/>
            <person name="Markowitz V."/>
            <person name="Hugenholtz P."/>
            <person name="Kyrpides N.C."/>
            <person name="Klenk H.P."/>
            <person name="Woyke T."/>
        </authorList>
    </citation>
    <scope>NUCLEOTIDE SEQUENCE [LARGE SCALE GENOMIC DNA]</scope>
    <source>
        <strain evidence="2">DSM 15749 / LMG 21470 / R-8282</strain>
    </source>
</reference>
<proteinExistence type="predicted"/>
<evidence type="ECO:0000313" key="2">
    <source>
        <dbReference type="Proteomes" id="UP000003844"/>
    </source>
</evidence>